<keyword evidence="5" id="KW-1185">Reference proteome</keyword>
<dbReference type="InterPro" id="IPR036660">
    <property type="entry name" value="Fe-S_hydroAse_TtdB_cat_sf"/>
</dbReference>
<comment type="similarity">
    <text evidence="1">Belongs to the class-I fumarase family.</text>
</comment>
<sequence>MQYTLHTPLTKQDLAPLRAGDTVLLSGVVYTARDAAHGRMAELLDAGKPLPFDIAGAAIYYVGPTPERPGCAIGAAGPTTSGRMDSYTPRLLDLGLACMIGKGKRSQAVKDSVVKNGAVYLAALGGAGALMADSVKSCEVIAWEDLGCEAVRRLTVENMPLTVLLDAHGGDLYQSGPAAYLAASAAGQA</sequence>
<dbReference type="NCBIfam" id="TIGR00723">
    <property type="entry name" value="ttdB_fumA_fumB"/>
    <property type="match status" value="1"/>
</dbReference>
<dbReference type="PANTHER" id="PTHR43351:SF2">
    <property type="entry name" value="L(+)-TARTRATE DEHYDRATASE SUBUNIT BETA-RELATED"/>
    <property type="match status" value="1"/>
</dbReference>
<evidence type="ECO:0000256" key="2">
    <source>
        <dbReference type="ARBA" id="ARBA00023239"/>
    </source>
</evidence>
<dbReference type="RefSeq" id="WP_193500285.1">
    <property type="nucleotide sequence ID" value="NZ_JADCKC010000001.1"/>
</dbReference>
<comment type="caution">
    <text evidence="4">The sequence shown here is derived from an EMBL/GenBank/DDBJ whole genome shotgun (WGS) entry which is preliminary data.</text>
</comment>
<dbReference type="Proteomes" id="UP000768567">
    <property type="component" value="Unassembled WGS sequence"/>
</dbReference>
<dbReference type="EMBL" id="JADCKC010000001">
    <property type="protein sequence ID" value="MBE5037019.1"/>
    <property type="molecule type" value="Genomic_DNA"/>
</dbReference>
<dbReference type="PANTHER" id="PTHR43351">
    <property type="entry name" value="L(+)-TARTRATE DEHYDRATASE SUBUNIT BETA"/>
    <property type="match status" value="1"/>
</dbReference>
<keyword evidence="2" id="KW-0456">Lyase</keyword>
<evidence type="ECO:0000313" key="5">
    <source>
        <dbReference type="Proteomes" id="UP000768567"/>
    </source>
</evidence>
<dbReference type="SUPFAM" id="SSF117457">
    <property type="entry name" value="FumA C-terminal domain-like"/>
    <property type="match status" value="1"/>
</dbReference>
<gene>
    <name evidence="4" type="ORF">INF35_04370</name>
</gene>
<dbReference type="Gene3D" id="3.20.130.10">
    <property type="entry name" value="Fe-S hydro-lyase, tartrate dehydratase beta-type, catalytic domain"/>
    <property type="match status" value="1"/>
</dbReference>
<dbReference type="Pfam" id="PF05683">
    <property type="entry name" value="Fumerase_C"/>
    <property type="match status" value="1"/>
</dbReference>
<proteinExistence type="inferred from homology"/>
<evidence type="ECO:0000313" key="4">
    <source>
        <dbReference type="EMBL" id="MBE5037019.1"/>
    </source>
</evidence>
<organism evidence="4 5">
    <name type="scientific">Gemmiger gallinarum</name>
    <dbReference type="NCBI Taxonomy" id="2779354"/>
    <lineage>
        <taxon>Bacteria</taxon>
        <taxon>Bacillati</taxon>
        <taxon>Bacillota</taxon>
        <taxon>Clostridia</taxon>
        <taxon>Eubacteriales</taxon>
        <taxon>Gemmiger</taxon>
    </lineage>
</organism>
<dbReference type="NCBIfam" id="NF005310">
    <property type="entry name" value="PRK06842.1"/>
    <property type="match status" value="1"/>
</dbReference>
<feature type="domain" description="Fe-S hydro-lyase tartrate dehydratase beta-type catalytic" evidence="3">
    <location>
        <begin position="4"/>
        <end position="175"/>
    </location>
</feature>
<protein>
    <submittedName>
        <fullName evidence="4">Fe-S-containing hydro-lyase</fullName>
    </submittedName>
</protein>
<dbReference type="InterPro" id="IPR004647">
    <property type="entry name" value="Fe-S_hydro-lyase_TtdB-typ_cat"/>
</dbReference>
<accession>A0ABR9R1K0</accession>
<name>A0ABR9R1K0_9FIRM</name>
<evidence type="ECO:0000259" key="3">
    <source>
        <dbReference type="Pfam" id="PF05683"/>
    </source>
</evidence>
<reference evidence="4 5" key="1">
    <citation type="submission" date="2020-10" db="EMBL/GenBank/DDBJ databases">
        <title>ChiBAC.</title>
        <authorList>
            <person name="Zenner C."/>
            <person name="Hitch T.C.A."/>
            <person name="Clavel T."/>
        </authorList>
    </citation>
    <scope>NUCLEOTIDE SEQUENCE [LARGE SCALE GENOMIC DNA]</scope>
    <source>
        <strain evidence="4 5">DSM 109015</strain>
    </source>
</reference>
<evidence type="ECO:0000256" key="1">
    <source>
        <dbReference type="ARBA" id="ARBA00008876"/>
    </source>
</evidence>